<evidence type="ECO:0000256" key="8">
    <source>
        <dbReference type="ARBA" id="ARBA00022801"/>
    </source>
</evidence>
<evidence type="ECO:0000259" key="12">
    <source>
        <dbReference type="Pfam" id="PF00905"/>
    </source>
</evidence>
<proteinExistence type="inferred from homology"/>
<evidence type="ECO:0000256" key="4">
    <source>
        <dbReference type="ARBA" id="ARBA00022645"/>
    </source>
</evidence>
<dbReference type="Pfam" id="PF00905">
    <property type="entry name" value="Transpeptidase"/>
    <property type="match status" value="1"/>
</dbReference>
<dbReference type="PANTHER" id="PTHR32282">
    <property type="entry name" value="BINDING PROTEIN TRANSPEPTIDASE, PUTATIVE-RELATED"/>
    <property type="match status" value="1"/>
</dbReference>
<evidence type="ECO:0000256" key="2">
    <source>
        <dbReference type="ARBA" id="ARBA00007090"/>
    </source>
</evidence>
<dbReference type="InterPro" id="IPR012338">
    <property type="entry name" value="Beta-lactam/transpept-like"/>
</dbReference>
<comment type="similarity">
    <text evidence="2">In the C-terminal section; belongs to the transpeptidase family.</text>
</comment>
<reference evidence="15" key="1">
    <citation type="journal article" date="2021" name="PeerJ">
        <title>Extensive microbial diversity within the chicken gut microbiome revealed by metagenomics and culture.</title>
        <authorList>
            <person name="Gilroy R."/>
            <person name="Ravi A."/>
            <person name="Getino M."/>
            <person name="Pursley I."/>
            <person name="Horton D.L."/>
            <person name="Alikhan N.F."/>
            <person name="Baker D."/>
            <person name="Gharbi K."/>
            <person name="Hall N."/>
            <person name="Watson M."/>
            <person name="Adriaenssens E.M."/>
            <person name="Foster-Nyarko E."/>
            <person name="Jarju S."/>
            <person name="Secka A."/>
            <person name="Antonio M."/>
            <person name="Oren A."/>
            <person name="Chaudhuri R.R."/>
            <person name="La Ragione R."/>
            <person name="Hildebrand F."/>
            <person name="Pallen M.J."/>
        </authorList>
    </citation>
    <scope>NUCLEOTIDE SEQUENCE</scope>
    <source>
        <strain evidence="15">23274</strain>
    </source>
</reference>
<evidence type="ECO:0000313" key="15">
    <source>
        <dbReference type="EMBL" id="HIX03206.1"/>
    </source>
</evidence>
<dbReference type="AlphaFoldDB" id="A0A9D2ABC7"/>
<dbReference type="GO" id="GO:0030288">
    <property type="term" value="C:outer membrane-bounded periplasmic space"/>
    <property type="evidence" value="ECO:0007669"/>
    <property type="project" value="TreeGrafter"/>
</dbReference>
<dbReference type="Proteomes" id="UP000824202">
    <property type="component" value="Unassembled WGS sequence"/>
</dbReference>
<dbReference type="NCBIfam" id="TIGR02073">
    <property type="entry name" value="PBP_1c"/>
    <property type="match status" value="1"/>
</dbReference>
<dbReference type="InterPro" id="IPR009647">
    <property type="entry name" value="PBP_C"/>
</dbReference>
<organism evidence="15 16">
    <name type="scientific">Candidatus Odoribacter faecigallinarum</name>
    <dbReference type="NCBI Taxonomy" id="2838706"/>
    <lineage>
        <taxon>Bacteria</taxon>
        <taxon>Pseudomonadati</taxon>
        <taxon>Bacteroidota</taxon>
        <taxon>Bacteroidia</taxon>
        <taxon>Bacteroidales</taxon>
        <taxon>Odoribacteraceae</taxon>
        <taxon>Odoribacter</taxon>
    </lineage>
</organism>
<dbReference type="GO" id="GO:0008658">
    <property type="term" value="F:penicillin binding"/>
    <property type="evidence" value="ECO:0007669"/>
    <property type="project" value="InterPro"/>
</dbReference>
<keyword evidence="5" id="KW-0645">Protease</keyword>
<feature type="domain" description="Penicillin-binding protein transpeptidase" evidence="12">
    <location>
        <begin position="296"/>
        <end position="557"/>
    </location>
</feature>
<dbReference type="Gene3D" id="3.40.710.10">
    <property type="entry name" value="DD-peptidase/beta-lactamase superfamily"/>
    <property type="match status" value="1"/>
</dbReference>
<comment type="pathway">
    <text evidence="1">Cell wall biogenesis; peptidoglycan biosynthesis.</text>
</comment>
<accession>A0A9D2ABC7</accession>
<dbReference type="InterPro" id="IPR011815">
    <property type="entry name" value="PBP_1c"/>
</dbReference>
<evidence type="ECO:0000256" key="10">
    <source>
        <dbReference type="ARBA" id="ARBA00044770"/>
    </source>
</evidence>
<dbReference type="GO" id="GO:0008955">
    <property type="term" value="F:peptidoglycan glycosyltransferase activity"/>
    <property type="evidence" value="ECO:0007669"/>
    <property type="project" value="UniProtKB-EC"/>
</dbReference>
<keyword evidence="6" id="KW-0328">Glycosyltransferase</keyword>
<protein>
    <recommendedName>
        <fullName evidence="10">peptidoglycan glycosyltransferase</fullName>
        <ecNumber evidence="10">2.4.99.28</ecNumber>
    </recommendedName>
</protein>
<evidence type="ECO:0000256" key="11">
    <source>
        <dbReference type="ARBA" id="ARBA00049902"/>
    </source>
</evidence>
<comment type="caution">
    <text evidence="15">The sequence shown here is derived from an EMBL/GenBank/DDBJ whole genome shotgun (WGS) entry which is preliminary data.</text>
</comment>
<dbReference type="EMBL" id="DXFT01000075">
    <property type="protein sequence ID" value="HIX03206.1"/>
    <property type="molecule type" value="Genomic_DNA"/>
</dbReference>
<dbReference type="Pfam" id="PF00912">
    <property type="entry name" value="Transgly"/>
    <property type="match status" value="1"/>
</dbReference>
<comment type="similarity">
    <text evidence="3">In the N-terminal section; belongs to the glycosyltransferase 51 family.</text>
</comment>
<keyword evidence="4" id="KW-0121">Carboxypeptidase</keyword>
<dbReference type="Pfam" id="PF06832">
    <property type="entry name" value="BiPBP_C"/>
    <property type="match status" value="1"/>
</dbReference>
<reference evidence="15" key="2">
    <citation type="submission" date="2021-04" db="EMBL/GenBank/DDBJ databases">
        <authorList>
            <person name="Gilroy R."/>
        </authorList>
    </citation>
    <scope>NUCLEOTIDE SEQUENCE</scope>
    <source>
        <strain evidence="15">23274</strain>
    </source>
</reference>
<evidence type="ECO:0000256" key="5">
    <source>
        <dbReference type="ARBA" id="ARBA00022670"/>
    </source>
</evidence>
<evidence type="ECO:0000259" key="14">
    <source>
        <dbReference type="Pfam" id="PF06832"/>
    </source>
</evidence>
<gene>
    <name evidence="15" type="primary">pbpC</name>
    <name evidence="15" type="ORF">H9863_03700</name>
</gene>
<dbReference type="InterPro" id="IPR001264">
    <property type="entry name" value="Glyco_trans_51"/>
</dbReference>
<evidence type="ECO:0000256" key="1">
    <source>
        <dbReference type="ARBA" id="ARBA00004752"/>
    </source>
</evidence>
<evidence type="ECO:0000313" key="16">
    <source>
        <dbReference type="Proteomes" id="UP000824202"/>
    </source>
</evidence>
<keyword evidence="9" id="KW-0511">Multifunctional enzyme</keyword>
<comment type="catalytic activity">
    <reaction evidence="11">
        <text>[GlcNAc-(1-&gt;4)-Mur2Ac(oyl-L-Ala-gamma-D-Glu-L-Lys-D-Ala-D-Ala)](n)-di-trans,octa-cis-undecaprenyl diphosphate + beta-D-GlcNAc-(1-&gt;4)-Mur2Ac(oyl-L-Ala-gamma-D-Glu-L-Lys-D-Ala-D-Ala)-di-trans,octa-cis-undecaprenyl diphosphate = [GlcNAc-(1-&gt;4)-Mur2Ac(oyl-L-Ala-gamma-D-Glu-L-Lys-D-Ala-D-Ala)](n+1)-di-trans,octa-cis-undecaprenyl diphosphate + di-trans,octa-cis-undecaprenyl diphosphate + H(+)</text>
        <dbReference type="Rhea" id="RHEA:23708"/>
        <dbReference type="Rhea" id="RHEA-COMP:9602"/>
        <dbReference type="Rhea" id="RHEA-COMP:9603"/>
        <dbReference type="ChEBI" id="CHEBI:15378"/>
        <dbReference type="ChEBI" id="CHEBI:58405"/>
        <dbReference type="ChEBI" id="CHEBI:60033"/>
        <dbReference type="ChEBI" id="CHEBI:78435"/>
        <dbReference type="EC" id="2.4.99.28"/>
    </reaction>
</comment>
<dbReference type="GO" id="GO:0004180">
    <property type="term" value="F:carboxypeptidase activity"/>
    <property type="evidence" value="ECO:0007669"/>
    <property type="project" value="UniProtKB-KW"/>
</dbReference>
<keyword evidence="8" id="KW-0378">Hydrolase</keyword>
<evidence type="ECO:0000256" key="9">
    <source>
        <dbReference type="ARBA" id="ARBA00023268"/>
    </source>
</evidence>
<dbReference type="InterPro" id="IPR050396">
    <property type="entry name" value="Glycosyltr_51/Transpeptidase"/>
</dbReference>
<dbReference type="GO" id="GO:0009252">
    <property type="term" value="P:peptidoglycan biosynthetic process"/>
    <property type="evidence" value="ECO:0007669"/>
    <property type="project" value="InterPro"/>
</dbReference>
<dbReference type="PANTHER" id="PTHR32282:SF15">
    <property type="entry name" value="PENICILLIN-BINDING PROTEIN 1C"/>
    <property type="match status" value="1"/>
</dbReference>
<dbReference type="SUPFAM" id="SSF53955">
    <property type="entry name" value="Lysozyme-like"/>
    <property type="match status" value="1"/>
</dbReference>
<dbReference type="InterPro" id="IPR001460">
    <property type="entry name" value="PCN-bd_Tpept"/>
</dbReference>
<dbReference type="InterPro" id="IPR023346">
    <property type="entry name" value="Lysozyme-like_dom_sf"/>
</dbReference>
<evidence type="ECO:0000256" key="3">
    <source>
        <dbReference type="ARBA" id="ARBA00007739"/>
    </source>
</evidence>
<name>A0A9D2ABC7_9BACT</name>
<dbReference type="GO" id="GO:0006508">
    <property type="term" value="P:proteolysis"/>
    <property type="evidence" value="ECO:0007669"/>
    <property type="project" value="UniProtKB-KW"/>
</dbReference>
<feature type="domain" description="Penicillin-binding C-terminal" evidence="14">
    <location>
        <begin position="686"/>
        <end position="774"/>
    </location>
</feature>
<evidence type="ECO:0000256" key="6">
    <source>
        <dbReference type="ARBA" id="ARBA00022676"/>
    </source>
</evidence>
<feature type="domain" description="Glycosyl transferase family 51" evidence="13">
    <location>
        <begin position="61"/>
        <end position="218"/>
    </location>
</feature>
<dbReference type="InterPro" id="IPR036950">
    <property type="entry name" value="PBP_transglycosylase"/>
</dbReference>
<evidence type="ECO:0000259" key="13">
    <source>
        <dbReference type="Pfam" id="PF00912"/>
    </source>
</evidence>
<keyword evidence="7" id="KW-0808">Transferase</keyword>
<dbReference type="SUPFAM" id="SSF56601">
    <property type="entry name" value="beta-lactamase/transpeptidase-like"/>
    <property type="match status" value="1"/>
</dbReference>
<dbReference type="Gene3D" id="1.10.3810.10">
    <property type="entry name" value="Biosynthetic peptidoglycan transglycosylase-like"/>
    <property type="match status" value="1"/>
</dbReference>
<evidence type="ECO:0000256" key="7">
    <source>
        <dbReference type="ARBA" id="ARBA00022679"/>
    </source>
</evidence>
<dbReference type="EC" id="2.4.99.28" evidence="10"/>
<sequence length="784" mass="87830">MPQRTRWFVCGFLLALLIAWWNLLPSPLFQVPYSTVLLDHEGTTIGIKAADDGQIRFQARGQLPGRYVAALLIFEDKGFLFHHGVDPVALVRAGIANLRAGSIVSGGSTLSMQVIRLSRKNPPRTIWEKVKEIVLTFRLEQSYSKQEILELYAAHAPFGGNIVGLQAASLKYFNRAPEQLSWAEAALLAVLPNSPALIYPGKNNHLLKDKRDRLLGKLHRYGLMDKDTYQLAIAEPLPQQLHKPPTTAPHLLTRACIERKGEACPSYIDRHLQRQVNEIVERHTNLLCQNYIYNIAVLVAHVPSGEVRAYVGNSPPRPGSGGNDVDIIQASRSSGSILKPALYAEMLQAGFILPRTLVPDIPSRFGEYAPSNFNRDFKGAVPAAQALAQSLNIPFVHLLQRYTYLRFYDNLKELGITTLHFPADHYGLSLILGGAETSLWDLCNLYGGMASALRHYNEEDGLYFAGEYDRLKLWATSDTTSPTPIPPTQAPLKASAIWQTFQALENVERPEMESGWKNFVSAMNLSWKTGTSFGFRDAWAVGVNPEYVIGVWVGNADGEGRPGLTGVRAAAPILFEVANLLPCREQFYPPVEEMQLASICKKSGYRASLFCEETDTAYICRAGMQTKPCPYHRLVHVDSTETWRVTAACEPTSQIKTVSWFVLPPVQEWYYCRNHSDYRKLPPFRPDCHAMEEDAMEMVYPPRGTKVFLPRDFGGEIGKTVFEAVHRSPDAIIYWHVDDQYLGMTQHIHQMELHLKEGRHKLTLVDGTGNTLTQSFQVVGKDSP</sequence>